<keyword evidence="2" id="KW-0378">Hydrolase</keyword>
<proteinExistence type="predicted"/>
<evidence type="ECO:0000313" key="3">
    <source>
        <dbReference type="Proteomes" id="UP000515703"/>
    </source>
</evidence>
<sequence>MERNYIDIEIIEENGKLYRNKLMDTIEARIPNTPYKSCHAADLLELPGGDLLCCWFAGSDEGNADVSIVLSRLNADSSAWTEPVKVSDDSTRSEQNPSLFLTPAGEIWLMYTAQVARTPEIEEGFNLQYTAEIRRKVSKDGGYTWGKTEVMFERPGSFCRQKIQVLSNGRFIFGNWICFSDDSRNGSDITVMQISDDKGSSWREVPVPESQGRVHANIVETEPGMLTAIFRSRFADHIYVSFSKDNGDSWSVPTATELLNNNSSISAIKLQSGAIGLIYNPVAFNADTKKTVWPDQRCPVTLAISEDGGVTWPYQRIIELGEGFTGIWNDINNGRYEYPVMMQGSDGNIHVAYSWGNMKFGKRKCIKYLCVEEAWIRGSKVCYGAENNPSMPCRR</sequence>
<dbReference type="Proteomes" id="UP000515703">
    <property type="component" value="Chromosome"/>
</dbReference>
<dbReference type="SUPFAM" id="SSF50939">
    <property type="entry name" value="Sialidases"/>
    <property type="match status" value="1"/>
</dbReference>
<dbReference type="AlphaFoldDB" id="A0A7I8DF92"/>
<evidence type="ECO:0000313" key="2">
    <source>
        <dbReference type="EMBL" id="BCJ97070.1"/>
    </source>
</evidence>
<protein>
    <submittedName>
        <fullName evidence="2">Glycosyl hydrolase</fullName>
    </submittedName>
</protein>
<reference evidence="2 3" key="1">
    <citation type="submission" date="2020-08" db="EMBL/GenBank/DDBJ databases">
        <title>Draft genome sequencing of an Anaerocolumna strain isolated from anoxic soil subjected to BSD treatment.</title>
        <authorList>
            <person name="Uek A."/>
            <person name="Tonouchi A."/>
        </authorList>
    </citation>
    <scope>NUCLEOTIDE SEQUENCE [LARGE SCALE GENOMIC DNA]</scope>
    <source>
        <strain evidence="2 3">CTTW</strain>
    </source>
</reference>
<reference evidence="2 3" key="2">
    <citation type="submission" date="2020-08" db="EMBL/GenBank/DDBJ databases">
        <authorList>
            <person name="Ueki A."/>
            <person name="Tonouchi A."/>
        </authorList>
    </citation>
    <scope>NUCLEOTIDE SEQUENCE [LARGE SCALE GENOMIC DNA]</scope>
    <source>
        <strain evidence="2 3">CTTW</strain>
    </source>
</reference>
<dbReference type="PANTHER" id="PTHR43752:SF2">
    <property type="entry name" value="BNR_ASP-BOX REPEAT FAMILY PROTEIN"/>
    <property type="match status" value="1"/>
</dbReference>
<dbReference type="EMBL" id="AP023368">
    <property type="protein sequence ID" value="BCJ97070.1"/>
    <property type="molecule type" value="Genomic_DNA"/>
</dbReference>
<gene>
    <name evidence="2" type="ORF">bsdcttw_01110</name>
</gene>
<name>A0A7I8DF92_9FIRM</name>
<dbReference type="InterPro" id="IPR036278">
    <property type="entry name" value="Sialidase_sf"/>
</dbReference>
<dbReference type="GO" id="GO:0016787">
    <property type="term" value="F:hydrolase activity"/>
    <property type="evidence" value="ECO:0007669"/>
    <property type="project" value="UniProtKB-KW"/>
</dbReference>
<feature type="domain" description="Sialidase" evidence="1">
    <location>
        <begin position="49"/>
        <end position="351"/>
    </location>
</feature>
<dbReference type="InterPro" id="IPR011040">
    <property type="entry name" value="Sialidase"/>
</dbReference>
<dbReference type="PANTHER" id="PTHR43752">
    <property type="entry name" value="BNR/ASP-BOX REPEAT FAMILY PROTEIN"/>
    <property type="match status" value="1"/>
</dbReference>
<dbReference type="CDD" id="cd15482">
    <property type="entry name" value="Sialidase_non-viral"/>
    <property type="match status" value="1"/>
</dbReference>
<dbReference type="KEGG" id="acht:bsdcttw_01110"/>
<dbReference type="Gene3D" id="2.120.10.10">
    <property type="match status" value="1"/>
</dbReference>
<keyword evidence="3" id="KW-1185">Reference proteome</keyword>
<organism evidence="2 3">
    <name type="scientific">Anaerocolumna chitinilytica</name>
    <dbReference type="NCBI Taxonomy" id="1727145"/>
    <lineage>
        <taxon>Bacteria</taxon>
        <taxon>Bacillati</taxon>
        <taxon>Bacillota</taxon>
        <taxon>Clostridia</taxon>
        <taxon>Lachnospirales</taxon>
        <taxon>Lachnospiraceae</taxon>
        <taxon>Anaerocolumna</taxon>
    </lineage>
</organism>
<dbReference type="Pfam" id="PF13088">
    <property type="entry name" value="BNR_2"/>
    <property type="match status" value="1"/>
</dbReference>
<evidence type="ECO:0000259" key="1">
    <source>
        <dbReference type="Pfam" id="PF13088"/>
    </source>
</evidence>
<accession>A0A7I8DF92</accession>